<evidence type="ECO:0000256" key="1">
    <source>
        <dbReference type="SAM" id="Phobius"/>
    </source>
</evidence>
<sequence>MNDLANVLLFGSFYFAIFIVAFLLMGTFLFLWYAGVKEARDDKKAQLAEEKLKTAGPDLNETSAS</sequence>
<dbReference type="Proteomes" id="UP000178449">
    <property type="component" value="Unassembled WGS sequence"/>
</dbReference>
<protein>
    <submittedName>
        <fullName evidence="2">Uncharacterized protein</fullName>
    </submittedName>
</protein>
<organism evidence="2 3">
    <name type="scientific">Candidatus Lambdaproteobacteria bacterium RIFOXYD2_FULL_50_16</name>
    <dbReference type="NCBI Taxonomy" id="1817772"/>
    <lineage>
        <taxon>Bacteria</taxon>
        <taxon>Pseudomonadati</taxon>
        <taxon>Pseudomonadota</taxon>
        <taxon>Candidatus Lambdaproteobacteria</taxon>
    </lineage>
</organism>
<accession>A0A1F6G865</accession>
<keyword evidence="1" id="KW-0472">Membrane</keyword>
<keyword evidence="1" id="KW-1133">Transmembrane helix</keyword>
<name>A0A1F6G865_9PROT</name>
<keyword evidence="1" id="KW-0812">Transmembrane</keyword>
<evidence type="ECO:0000313" key="3">
    <source>
        <dbReference type="Proteomes" id="UP000178449"/>
    </source>
</evidence>
<dbReference type="AlphaFoldDB" id="A0A1F6G865"/>
<proteinExistence type="predicted"/>
<reference evidence="2 3" key="1">
    <citation type="journal article" date="2016" name="Nat. Commun.">
        <title>Thousands of microbial genomes shed light on interconnected biogeochemical processes in an aquifer system.</title>
        <authorList>
            <person name="Anantharaman K."/>
            <person name="Brown C.T."/>
            <person name="Hug L.A."/>
            <person name="Sharon I."/>
            <person name="Castelle C.J."/>
            <person name="Probst A.J."/>
            <person name="Thomas B.C."/>
            <person name="Singh A."/>
            <person name="Wilkins M.J."/>
            <person name="Karaoz U."/>
            <person name="Brodie E.L."/>
            <person name="Williams K.H."/>
            <person name="Hubbard S.S."/>
            <person name="Banfield J.F."/>
        </authorList>
    </citation>
    <scope>NUCLEOTIDE SEQUENCE [LARGE SCALE GENOMIC DNA]</scope>
</reference>
<comment type="caution">
    <text evidence="2">The sequence shown here is derived from an EMBL/GenBank/DDBJ whole genome shotgun (WGS) entry which is preliminary data.</text>
</comment>
<gene>
    <name evidence="2" type="ORF">A2527_14695</name>
</gene>
<evidence type="ECO:0000313" key="2">
    <source>
        <dbReference type="EMBL" id="OGG94304.1"/>
    </source>
</evidence>
<dbReference type="EMBL" id="MFNE01000040">
    <property type="protein sequence ID" value="OGG94304.1"/>
    <property type="molecule type" value="Genomic_DNA"/>
</dbReference>
<feature type="transmembrane region" description="Helical" evidence="1">
    <location>
        <begin position="12"/>
        <end position="34"/>
    </location>
</feature>